<dbReference type="EMBL" id="BMAW01092011">
    <property type="protein sequence ID" value="GFS52690.1"/>
    <property type="molecule type" value="Genomic_DNA"/>
</dbReference>
<keyword evidence="2" id="KW-1185">Reference proteome</keyword>
<protein>
    <submittedName>
        <fullName evidence="1">DUF1758 domain-containing protein</fullName>
    </submittedName>
</protein>
<proteinExistence type="predicted"/>
<name>A0A8X6IMT3_NEPPI</name>
<dbReference type="AlphaFoldDB" id="A0A8X6IMT3"/>
<dbReference type="Proteomes" id="UP000887013">
    <property type="component" value="Unassembled WGS sequence"/>
</dbReference>
<accession>A0A8X6IMT3</accession>
<organism evidence="1 2">
    <name type="scientific">Nephila pilipes</name>
    <name type="common">Giant wood spider</name>
    <name type="synonym">Nephila maculata</name>
    <dbReference type="NCBI Taxonomy" id="299642"/>
    <lineage>
        <taxon>Eukaryota</taxon>
        <taxon>Metazoa</taxon>
        <taxon>Ecdysozoa</taxon>
        <taxon>Arthropoda</taxon>
        <taxon>Chelicerata</taxon>
        <taxon>Arachnida</taxon>
        <taxon>Araneae</taxon>
        <taxon>Araneomorphae</taxon>
        <taxon>Entelegynae</taxon>
        <taxon>Araneoidea</taxon>
        <taxon>Nephilidae</taxon>
        <taxon>Nephila</taxon>
    </lineage>
</organism>
<evidence type="ECO:0000313" key="1">
    <source>
        <dbReference type="EMBL" id="GFS52690.1"/>
    </source>
</evidence>
<gene>
    <name evidence="1" type="primary">AVEN_258088_1</name>
    <name evidence="1" type="ORF">NPIL_668161</name>
</gene>
<dbReference type="OrthoDB" id="6430234at2759"/>
<sequence>KVKLKNVIALQRNIEKLRNNYYSIPNVKDAELASIDEELDLLEERLEKLERVWGYEMIQFFMKGIKLWKFLKKLLNSKMAVISYNFPLENLNYNELSNNYSQAKQRFQNLWRRFGHDSELYQQYREIILDYTEQGIIEKVETETTDNELKRPVYYLPHQAARKEDSSTTVGISLRWLGP</sequence>
<feature type="non-terminal residue" evidence="1">
    <location>
        <position position="1"/>
    </location>
</feature>
<comment type="caution">
    <text evidence="1">The sequence shown here is derived from an EMBL/GenBank/DDBJ whole genome shotgun (WGS) entry which is preliminary data.</text>
</comment>
<evidence type="ECO:0000313" key="2">
    <source>
        <dbReference type="Proteomes" id="UP000887013"/>
    </source>
</evidence>
<reference evidence="1" key="1">
    <citation type="submission" date="2020-08" db="EMBL/GenBank/DDBJ databases">
        <title>Multicomponent nature underlies the extraordinary mechanical properties of spider dragline silk.</title>
        <authorList>
            <person name="Kono N."/>
            <person name="Nakamura H."/>
            <person name="Mori M."/>
            <person name="Yoshida Y."/>
            <person name="Ohtoshi R."/>
            <person name="Malay A.D."/>
            <person name="Moran D.A.P."/>
            <person name="Tomita M."/>
            <person name="Numata K."/>
            <person name="Arakawa K."/>
        </authorList>
    </citation>
    <scope>NUCLEOTIDE SEQUENCE</scope>
</reference>